<evidence type="ECO:0000313" key="3">
    <source>
        <dbReference type="Proteomes" id="UP001153365"/>
    </source>
</evidence>
<accession>A0AAV0AMJ1</accession>
<sequence>MWSISWLVSTIKTFYLSIYSPSVFLKYSTASRRFYKGNNAQVFLYLARAWYQKASKDKSFLSIVPRRS</sequence>
<keyword evidence="1" id="KW-1133">Transmembrane helix</keyword>
<keyword evidence="3" id="KW-1185">Reference proteome</keyword>
<feature type="non-terminal residue" evidence="2">
    <location>
        <position position="68"/>
    </location>
</feature>
<dbReference type="AlphaFoldDB" id="A0AAV0AMJ1"/>
<evidence type="ECO:0000313" key="2">
    <source>
        <dbReference type="EMBL" id="CAH7669198.1"/>
    </source>
</evidence>
<keyword evidence="1" id="KW-0472">Membrane</keyword>
<gene>
    <name evidence="2" type="ORF">PPACK8108_LOCUS3778</name>
</gene>
<proteinExistence type="predicted"/>
<feature type="transmembrane region" description="Helical" evidence="1">
    <location>
        <begin position="6"/>
        <end position="25"/>
    </location>
</feature>
<name>A0AAV0AMJ1_PHAPC</name>
<organism evidence="2 3">
    <name type="scientific">Phakopsora pachyrhizi</name>
    <name type="common">Asian soybean rust disease fungus</name>
    <dbReference type="NCBI Taxonomy" id="170000"/>
    <lineage>
        <taxon>Eukaryota</taxon>
        <taxon>Fungi</taxon>
        <taxon>Dikarya</taxon>
        <taxon>Basidiomycota</taxon>
        <taxon>Pucciniomycotina</taxon>
        <taxon>Pucciniomycetes</taxon>
        <taxon>Pucciniales</taxon>
        <taxon>Phakopsoraceae</taxon>
        <taxon>Phakopsora</taxon>
    </lineage>
</organism>
<comment type="caution">
    <text evidence="2">The sequence shown here is derived from an EMBL/GenBank/DDBJ whole genome shotgun (WGS) entry which is preliminary data.</text>
</comment>
<dbReference type="EMBL" id="CALTRL010000667">
    <property type="protein sequence ID" value="CAH7669198.1"/>
    <property type="molecule type" value="Genomic_DNA"/>
</dbReference>
<dbReference type="Proteomes" id="UP001153365">
    <property type="component" value="Unassembled WGS sequence"/>
</dbReference>
<reference evidence="2" key="1">
    <citation type="submission" date="2022-06" db="EMBL/GenBank/DDBJ databases">
        <authorList>
            <consortium name="SYNGENTA / RWTH Aachen University"/>
        </authorList>
    </citation>
    <scope>NUCLEOTIDE SEQUENCE</scope>
</reference>
<keyword evidence="1" id="KW-0812">Transmembrane</keyword>
<protein>
    <submittedName>
        <fullName evidence="2">Expressed protein</fullName>
    </submittedName>
</protein>
<evidence type="ECO:0000256" key="1">
    <source>
        <dbReference type="SAM" id="Phobius"/>
    </source>
</evidence>